<evidence type="ECO:0008006" key="4">
    <source>
        <dbReference type="Google" id="ProtNLM"/>
    </source>
</evidence>
<accession>A0A507CL12</accession>
<evidence type="ECO:0000313" key="3">
    <source>
        <dbReference type="Proteomes" id="UP000317494"/>
    </source>
</evidence>
<dbReference type="AlphaFoldDB" id="A0A507CL12"/>
<name>A0A507CL12_9FUNG</name>
<protein>
    <recommendedName>
        <fullName evidence="4">Secreted protein</fullName>
    </recommendedName>
</protein>
<dbReference type="Proteomes" id="UP000317494">
    <property type="component" value="Unassembled WGS sequence"/>
</dbReference>
<reference evidence="2 3" key="1">
    <citation type="journal article" date="2019" name="Sci. Rep.">
        <title>Comparative genomics of chytrid fungi reveal insights into the obligate biotrophic and pathogenic lifestyle of Synchytrium endobioticum.</title>
        <authorList>
            <person name="van de Vossenberg B.T.L.H."/>
            <person name="Warris S."/>
            <person name="Nguyen H.D.T."/>
            <person name="van Gent-Pelzer M.P.E."/>
            <person name="Joly D.L."/>
            <person name="van de Geest H.C."/>
            <person name="Bonants P.J.M."/>
            <person name="Smith D.S."/>
            <person name="Levesque C.A."/>
            <person name="van der Lee T.A.J."/>
        </authorList>
    </citation>
    <scope>NUCLEOTIDE SEQUENCE [LARGE SCALE GENOMIC DNA]</scope>
    <source>
        <strain evidence="2 3">MB42</strain>
    </source>
</reference>
<gene>
    <name evidence="2" type="ORF">SeMB42_g06518</name>
</gene>
<feature type="signal peptide" evidence="1">
    <location>
        <begin position="1"/>
        <end position="19"/>
    </location>
</feature>
<sequence length="68" mass="7553">MTLKSASTVFRMLLLNVLCRHSILTASLPGIPIEDRLCANSASVQQSQRENGHTLPSGEICIIYLYNY</sequence>
<evidence type="ECO:0000313" key="2">
    <source>
        <dbReference type="EMBL" id="TPX39014.1"/>
    </source>
</evidence>
<dbReference type="EMBL" id="QEAN01000372">
    <property type="protein sequence ID" value="TPX39014.1"/>
    <property type="molecule type" value="Genomic_DNA"/>
</dbReference>
<comment type="caution">
    <text evidence="2">The sequence shown here is derived from an EMBL/GenBank/DDBJ whole genome shotgun (WGS) entry which is preliminary data.</text>
</comment>
<organism evidence="2 3">
    <name type="scientific">Synchytrium endobioticum</name>
    <dbReference type="NCBI Taxonomy" id="286115"/>
    <lineage>
        <taxon>Eukaryota</taxon>
        <taxon>Fungi</taxon>
        <taxon>Fungi incertae sedis</taxon>
        <taxon>Chytridiomycota</taxon>
        <taxon>Chytridiomycota incertae sedis</taxon>
        <taxon>Chytridiomycetes</taxon>
        <taxon>Synchytriales</taxon>
        <taxon>Synchytriaceae</taxon>
        <taxon>Synchytrium</taxon>
    </lineage>
</organism>
<proteinExistence type="predicted"/>
<keyword evidence="3" id="KW-1185">Reference proteome</keyword>
<dbReference type="VEuPathDB" id="FungiDB:SeMB42_g06518"/>
<feature type="chain" id="PRO_5021292140" description="Secreted protein" evidence="1">
    <location>
        <begin position="20"/>
        <end position="68"/>
    </location>
</feature>
<evidence type="ECO:0000256" key="1">
    <source>
        <dbReference type="SAM" id="SignalP"/>
    </source>
</evidence>
<keyword evidence="1" id="KW-0732">Signal</keyword>